<dbReference type="STRING" id="1120920.SAMN03080599_02099"/>
<evidence type="ECO:0000256" key="3">
    <source>
        <dbReference type="ARBA" id="ARBA00022840"/>
    </source>
</evidence>
<dbReference type="Gene3D" id="3.40.50.300">
    <property type="entry name" value="P-loop containing nucleotide triphosphate hydrolases"/>
    <property type="match status" value="1"/>
</dbReference>
<proteinExistence type="predicted"/>
<dbReference type="Pfam" id="PF00005">
    <property type="entry name" value="ABC_tran"/>
    <property type="match status" value="1"/>
</dbReference>
<dbReference type="InterPro" id="IPR003439">
    <property type="entry name" value="ABC_transporter-like_ATP-bd"/>
</dbReference>
<dbReference type="CDD" id="cd03293">
    <property type="entry name" value="ABC_NrtD_SsuB_transporters"/>
    <property type="match status" value="1"/>
</dbReference>
<dbReference type="InterPro" id="IPR050166">
    <property type="entry name" value="ABC_transporter_ATP-bind"/>
</dbReference>
<keyword evidence="3" id="KW-0067">ATP-binding</keyword>
<dbReference type="PANTHER" id="PTHR42788">
    <property type="entry name" value="TAURINE IMPORT ATP-BINDING PROTEIN-RELATED"/>
    <property type="match status" value="1"/>
</dbReference>
<dbReference type="Proteomes" id="UP000199208">
    <property type="component" value="Unassembled WGS sequence"/>
</dbReference>
<dbReference type="SUPFAM" id="SSF52540">
    <property type="entry name" value="P-loop containing nucleoside triphosphate hydrolases"/>
    <property type="match status" value="1"/>
</dbReference>
<evidence type="ECO:0000256" key="1">
    <source>
        <dbReference type="ARBA" id="ARBA00022448"/>
    </source>
</evidence>
<keyword evidence="1" id="KW-0813">Transport</keyword>
<dbReference type="GO" id="GO:0016887">
    <property type="term" value="F:ATP hydrolysis activity"/>
    <property type="evidence" value="ECO:0007669"/>
    <property type="project" value="InterPro"/>
</dbReference>
<evidence type="ECO:0000256" key="2">
    <source>
        <dbReference type="ARBA" id="ARBA00022741"/>
    </source>
</evidence>
<protein>
    <submittedName>
        <fullName evidence="5">ABC-type nitrate/sulfonate/bicarbonate transport system, ATPase component</fullName>
    </submittedName>
</protein>
<organism evidence="5 6">
    <name type="scientific">Acidaminobacter hydrogenoformans DSM 2784</name>
    <dbReference type="NCBI Taxonomy" id="1120920"/>
    <lineage>
        <taxon>Bacteria</taxon>
        <taxon>Bacillati</taxon>
        <taxon>Bacillota</taxon>
        <taxon>Clostridia</taxon>
        <taxon>Peptostreptococcales</taxon>
        <taxon>Acidaminobacteraceae</taxon>
        <taxon>Acidaminobacter</taxon>
    </lineage>
</organism>
<evidence type="ECO:0000259" key="4">
    <source>
        <dbReference type="PROSITE" id="PS50893"/>
    </source>
</evidence>
<gene>
    <name evidence="5" type="ORF">SAMN03080599_02099</name>
</gene>
<sequence length="249" mass="28074">MTSSRKNRLELVGVKKTFEDTFAVSDVSLVLGENEFVSIIGPSGCGKSTLFNMISGLILEDEGEIRIDGAPVKERKGLVSYMYQKDLLLSWLKIIDNVALPLRVKGVSKKAARDEVAGLFETFGLEGFEHKYPHQLSGGMRQRAAMMRTYVYSKDIMLLDEPFGGLDALTKAKMQDWLLGVNSALEASILFITHDIEEAIYLSDRIYLMSDRPSTIKEEIVVDLPRPRNRDMMVSETFTQLKKKLLHSF</sequence>
<name>A0A1G5S136_9FIRM</name>
<dbReference type="InterPro" id="IPR003593">
    <property type="entry name" value="AAA+_ATPase"/>
</dbReference>
<keyword evidence="6" id="KW-1185">Reference proteome</keyword>
<dbReference type="SMART" id="SM00382">
    <property type="entry name" value="AAA"/>
    <property type="match status" value="1"/>
</dbReference>
<keyword evidence="2" id="KW-0547">Nucleotide-binding</keyword>
<dbReference type="OrthoDB" id="9801958at2"/>
<dbReference type="RefSeq" id="WP_092591244.1">
    <property type="nucleotide sequence ID" value="NZ_FMWL01000010.1"/>
</dbReference>
<evidence type="ECO:0000313" key="5">
    <source>
        <dbReference type="EMBL" id="SCZ80092.1"/>
    </source>
</evidence>
<evidence type="ECO:0000313" key="6">
    <source>
        <dbReference type="Proteomes" id="UP000199208"/>
    </source>
</evidence>
<dbReference type="PROSITE" id="PS50893">
    <property type="entry name" value="ABC_TRANSPORTER_2"/>
    <property type="match status" value="1"/>
</dbReference>
<dbReference type="InterPro" id="IPR027417">
    <property type="entry name" value="P-loop_NTPase"/>
</dbReference>
<feature type="domain" description="ABC transporter" evidence="4">
    <location>
        <begin position="9"/>
        <end position="236"/>
    </location>
</feature>
<reference evidence="5 6" key="1">
    <citation type="submission" date="2016-10" db="EMBL/GenBank/DDBJ databases">
        <authorList>
            <person name="de Groot N.N."/>
        </authorList>
    </citation>
    <scope>NUCLEOTIDE SEQUENCE [LARGE SCALE GENOMIC DNA]</scope>
    <source>
        <strain evidence="5 6">DSM 2784</strain>
    </source>
</reference>
<dbReference type="AlphaFoldDB" id="A0A1G5S136"/>
<dbReference type="PANTHER" id="PTHR42788:SF2">
    <property type="entry name" value="ABC TRANSPORTER ATP-BINDING PROTEIN"/>
    <property type="match status" value="1"/>
</dbReference>
<dbReference type="GO" id="GO:0005524">
    <property type="term" value="F:ATP binding"/>
    <property type="evidence" value="ECO:0007669"/>
    <property type="project" value="UniProtKB-KW"/>
</dbReference>
<dbReference type="EMBL" id="FMWL01000010">
    <property type="protein sequence ID" value="SCZ80092.1"/>
    <property type="molecule type" value="Genomic_DNA"/>
</dbReference>
<accession>A0A1G5S136</accession>